<feature type="compositionally biased region" description="Basic and acidic residues" evidence="1">
    <location>
        <begin position="1"/>
        <end position="19"/>
    </location>
</feature>
<accession>A0AAN8T2P4</accession>
<proteinExistence type="predicted"/>
<organism evidence="2 3">
    <name type="scientific">Solanum bulbocastanum</name>
    <name type="common">Wild potato</name>
    <dbReference type="NCBI Taxonomy" id="147425"/>
    <lineage>
        <taxon>Eukaryota</taxon>
        <taxon>Viridiplantae</taxon>
        <taxon>Streptophyta</taxon>
        <taxon>Embryophyta</taxon>
        <taxon>Tracheophyta</taxon>
        <taxon>Spermatophyta</taxon>
        <taxon>Magnoliopsida</taxon>
        <taxon>eudicotyledons</taxon>
        <taxon>Gunneridae</taxon>
        <taxon>Pentapetalae</taxon>
        <taxon>asterids</taxon>
        <taxon>lamiids</taxon>
        <taxon>Solanales</taxon>
        <taxon>Solanaceae</taxon>
        <taxon>Solanoideae</taxon>
        <taxon>Solaneae</taxon>
        <taxon>Solanum</taxon>
    </lineage>
</organism>
<name>A0AAN8T2P4_SOLBU</name>
<protein>
    <submittedName>
        <fullName evidence="2">Uncharacterized protein</fullName>
    </submittedName>
</protein>
<gene>
    <name evidence="2" type="ORF">RDI58_027047</name>
</gene>
<sequence>MVRESLLTKHEKKQHDHDRYKKNRASIPVVMNFGVVLIDNKNWFYKLSFEGQLLNNSHIDVIVYYLRKKAKYEVGSSYKYTTVDCVFSSKIFSI</sequence>
<evidence type="ECO:0000256" key="1">
    <source>
        <dbReference type="SAM" id="MobiDB-lite"/>
    </source>
</evidence>
<comment type="caution">
    <text evidence="2">The sequence shown here is derived from an EMBL/GenBank/DDBJ whole genome shotgun (WGS) entry which is preliminary data.</text>
</comment>
<reference evidence="2 3" key="1">
    <citation type="submission" date="2024-02" db="EMBL/GenBank/DDBJ databases">
        <title>de novo genome assembly of Solanum bulbocastanum strain 11H21.</title>
        <authorList>
            <person name="Hosaka A.J."/>
        </authorList>
    </citation>
    <scope>NUCLEOTIDE SEQUENCE [LARGE SCALE GENOMIC DNA]</scope>
    <source>
        <tissue evidence="2">Young leaves</tissue>
    </source>
</reference>
<feature type="region of interest" description="Disordered" evidence="1">
    <location>
        <begin position="1"/>
        <end position="20"/>
    </location>
</feature>
<evidence type="ECO:0000313" key="2">
    <source>
        <dbReference type="EMBL" id="KAK6776046.1"/>
    </source>
</evidence>
<dbReference type="AlphaFoldDB" id="A0AAN8T2P4"/>
<evidence type="ECO:0000313" key="3">
    <source>
        <dbReference type="Proteomes" id="UP001371456"/>
    </source>
</evidence>
<dbReference type="Proteomes" id="UP001371456">
    <property type="component" value="Unassembled WGS sequence"/>
</dbReference>
<keyword evidence="3" id="KW-1185">Reference proteome</keyword>
<dbReference type="EMBL" id="JBANQN010000011">
    <property type="protein sequence ID" value="KAK6776046.1"/>
    <property type="molecule type" value="Genomic_DNA"/>
</dbReference>